<dbReference type="PANTHER" id="PTHR11814">
    <property type="entry name" value="SULFATE TRANSPORTER"/>
    <property type="match status" value="1"/>
</dbReference>
<dbReference type="KEGG" id="dfa:DFA_09527"/>
<dbReference type="Pfam" id="PF01740">
    <property type="entry name" value="STAS"/>
    <property type="match status" value="1"/>
</dbReference>
<name>F4Q7V8_CACFS</name>
<feature type="compositionally biased region" description="Polar residues" evidence="5">
    <location>
        <begin position="7"/>
        <end position="33"/>
    </location>
</feature>
<evidence type="ECO:0000256" key="1">
    <source>
        <dbReference type="ARBA" id="ARBA00004141"/>
    </source>
</evidence>
<feature type="compositionally biased region" description="Basic residues" evidence="5">
    <location>
        <begin position="65"/>
        <end position="83"/>
    </location>
</feature>
<feature type="transmembrane region" description="Helical" evidence="6">
    <location>
        <begin position="616"/>
        <end position="633"/>
    </location>
</feature>
<reference evidence="9" key="1">
    <citation type="journal article" date="2011" name="Genome Res.">
        <title>Phylogeny-wide analysis of social amoeba genomes highlights ancient origins for complex intercellular communication.</title>
        <authorList>
            <person name="Heidel A.J."/>
            <person name="Lawal H.M."/>
            <person name="Felder M."/>
            <person name="Schilde C."/>
            <person name="Helps N.R."/>
            <person name="Tunggal B."/>
            <person name="Rivero F."/>
            <person name="John U."/>
            <person name="Schleicher M."/>
            <person name="Eichinger L."/>
            <person name="Platzer M."/>
            <person name="Noegel A.A."/>
            <person name="Schaap P."/>
            <person name="Gloeckner G."/>
        </authorList>
    </citation>
    <scope>NUCLEOTIDE SEQUENCE [LARGE SCALE GENOMIC DNA]</scope>
    <source>
        <strain evidence="9">SH3</strain>
    </source>
</reference>
<dbReference type="OMA" id="HTSECAK"/>
<feature type="transmembrane region" description="Helical" evidence="6">
    <location>
        <begin position="460"/>
        <end position="479"/>
    </location>
</feature>
<sequence length="880" mass="97329">MSDDENSNNGAILTNNGDLSTTDSPNQAITGSDSVLLDINDTPLGTNSTLDNTHHPQHVGEDGHHHHHHQRYHHNPLRKNHSFHNHDHLHGLSGGGGEGGDSLRSSTSSHHLRKSLNRSTTSSHHIDEISVEYERIKILAAKASKYIGKALDKIDDRSKEETLDWTRANLEFCSKMCERFEREGEANFNELKSLLFETWTQQISERYSMSSPETHDIINHIKSAHQTLFNPEEEIDVNNLSHSSLLAQQPHRDPTLHHKSLQGDLFGLEQGQEKLPFLEKAKKFSKKTFTIVEVLSTYKLEYLQNDISVGLSSGTMIIPQSMAYALLAGLPPIYGLYTAFIPPLIYSLFGSSRHLAVGPLALMSIMVGASVQAFENTTLSEQIGLANLLSLLVGVNFLIMCFLQLGFLINFLSRPVLSGFTSAAAIIIILSQTNSLFGFSGGQQQFAWKYVIQIVKNLGHTQWIAVLMSVICFLLLYVFKHHIKTIPKTTIPMPAPLILVALGLLASYFLDLEGKGIAVVGTIPSGLPSASFFTNFDFNTAISLYKDSLVIPIVGLIETVSASKVAANKCRYELSMNKELFALGMANIIGCIFQSYPSAGAFGRTSLHLASGAKTQVTTIVSVVVVGVTLLFLTKVFYYLPKVVLAAIVIFAVSQLVDLEEVQKLWKINKPDMFLLLIAFWATLVLGVQVGIATAVILSLVLVIYQSSKPNTAICGRIPGTASFTDVALHPEAIVEQGVTVFRFDSPIIFVNAYYLRKQLKKIYKLEDETKNPLIKAIILDFGAVTNVDSTGIKYLKELIRELTELSIVTSFADIRPNVLEQLKVSGIYRDLGADHFFQTIYNASKNSLSLTIRPWVEESPGLKFDCFSTKAETYQELDI</sequence>
<organism evidence="8 9">
    <name type="scientific">Cavenderia fasciculata</name>
    <name type="common">Slime mold</name>
    <name type="synonym">Dictyostelium fasciculatum</name>
    <dbReference type="NCBI Taxonomy" id="261658"/>
    <lineage>
        <taxon>Eukaryota</taxon>
        <taxon>Amoebozoa</taxon>
        <taxon>Evosea</taxon>
        <taxon>Eumycetozoa</taxon>
        <taxon>Dictyostelia</taxon>
        <taxon>Acytosteliales</taxon>
        <taxon>Cavenderiaceae</taxon>
        <taxon>Cavenderia</taxon>
    </lineage>
</organism>
<dbReference type="RefSeq" id="XP_004352183.1">
    <property type="nucleotide sequence ID" value="XM_004352131.1"/>
</dbReference>
<feature type="transmembrane region" description="Helical" evidence="6">
    <location>
        <begin position="355"/>
        <end position="374"/>
    </location>
</feature>
<dbReference type="PROSITE" id="PS50801">
    <property type="entry name" value="STAS"/>
    <property type="match status" value="1"/>
</dbReference>
<evidence type="ECO:0000256" key="2">
    <source>
        <dbReference type="ARBA" id="ARBA00022692"/>
    </source>
</evidence>
<proteinExistence type="predicted"/>
<dbReference type="InterPro" id="IPR018045">
    <property type="entry name" value="S04_transporter_CS"/>
</dbReference>
<dbReference type="OrthoDB" id="288203at2759"/>
<dbReference type="CDD" id="cd07042">
    <property type="entry name" value="STAS_SulP_like_sulfate_transporter"/>
    <property type="match status" value="1"/>
</dbReference>
<dbReference type="InterPro" id="IPR036513">
    <property type="entry name" value="STAS_dom_sf"/>
</dbReference>
<dbReference type="InterPro" id="IPR001902">
    <property type="entry name" value="SLC26A/SulP_fam"/>
</dbReference>
<feature type="compositionally biased region" description="Basic and acidic residues" evidence="5">
    <location>
        <begin position="52"/>
        <end position="64"/>
    </location>
</feature>
<dbReference type="GO" id="GO:0008271">
    <property type="term" value="F:secondary active sulfate transmembrane transporter activity"/>
    <property type="evidence" value="ECO:0007669"/>
    <property type="project" value="InterPro"/>
</dbReference>
<dbReference type="EMBL" id="GL883025">
    <property type="protein sequence ID" value="EGG15858.1"/>
    <property type="molecule type" value="Genomic_DNA"/>
</dbReference>
<keyword evidence="2 6" id="KW-0812">Transmembrane</keyword>
<dbReference type="Proteomes" id="UP000007797">
    <property type="component" value="Unassembled WGS sequence"/>
</dbReference>
<feature type="transmembrane region" description="Helical" evidence="6">
    <location>
        <begin position="640"/>
        <end position="657"/>
    </location>
</feature>
<evidence type="ECO:0000256" key="3">
    <source>
        <dbReference type="ARBA" id="ARBA00022989"/>
    </source>
</evidence>
<accession>F4Q7V8</accession>
<dbReference type="InterPro" id="IPR002645">
    <property type="entry name" value="STAS_dom"/>
</dbReference>
<keyword evidence="4 6" id="KW-0472">Membrane</keyword>
<feature type="transmembrane region" description="Helical" evidence="6">
    <location>
        <begin position="322"/>
        <end position="348"/>
    </location>
</feature>
<dbReference type="GeneID" id="14868027"/>
<evidence type="ECO:0000259" key="7">
    <source>
        <dbReference type="PROSITE" id="PS50801"/>
    </source>
</evidence>
<dbReference type="SUPFAM" id="SSF52091">
    <property type="entry name" value="SpoIIaa-like"/>
    <property type="match status" value="1"/>
</dbReference>
<feature type="domain" description="STAS" evidence="7">
    <location>
        <begin position="729"/>
        <end position="848"/>
    </location>
</feature>
<dbReference type="STRING" id="1054147.F4Q7V8"/>
<dbReference type="AlphaFoldDB" id="F4Q7V8"/>
<evidence type="ECO:0000313" key="9">
    <source>
        <dbReference type="Proteomes" id="UP000007797"/>
    </source>
</evidence>
<dbReference type="Gene3D" id="3.30.750.24">
    <property type="entry name" value="STAS domain"/>
    <property type="match status" value="1"/>
</dbReference>
<keyword evidence="9" id="KW-1185">Reference proteome</keyword>
<feature type="transmembrane region" description="Helical" evidence="6">
    <location>
        <begin position="491"/>
        <end position="510"/>
    </location>
</feature>
<evidence type="ECO:0000256" key="4">
    <source>
        <dbReference type="ARBA" id="ARBA00023136"/>
    </source>
</evidence>
<feature type="transmembrane region" description="Helical" evidence="6">
    <location>
        <begin position="416"/>
        <end position="440"/>
    </location>
</feature>
<protein>
    <recommendedName>
        <fullName evidence="7">STAS domain-containing protein</fullName>
    </recommendedName>
</protein>
<feature type="transmembrane region" description="Helical" evidence="6">
    <location>
        <begin position="386"/>
        <end position="409"/>
    </location>
</feature>
<feature type="region of interest" description="Disordered" evidence="5">
    <location>
        <begin position="1"/>
        <end position="33"/>
    </location>
</feature>
<feature type="transmembrane region" description="Helical" evidence="6">
    <location>
        <begin position="579"/>
        <end position="596"/>
    </location>
</feature>
<dbReference type="GO" id="GO:0016020">
    <property type="term" value="C:membrane"/>
    <property type="evidence" value="ECO:0007669"/>
    <property type="project" value="UniProtKB-SubCell"/>
</dbReference>
<comment type="subcellular location">
    <subcellularLocation>
        <location evidence="1">Membrane</location>
        <topology evidence="1">Multi-pass membrane protein</topology>
    </subcellularLocation>
</comment>
<evidence type="ECO:0000256" key="5">
    <source>
        <dbReference type="SAM" id="MobiDB-lite"/>
    </source>
</evidence>
<dbReference type="NCBIfam" id="TIGR00815">
    <property type="entry name" value="sulP"/>
    <property type="match status" value="1"/>
</dbReference>
<dbReference type="InterPro" id="IPR011547">
    <property type="entry name" value="SLC26A/SulP_dom"/>
</dbReference>
<feature type="transmembrane region" description="Helical" evidence="6">
    <location>
        <begin position="677"/>
        <end position="705"/>
    </location>
</feature>
<evidence type="ECO:0000313" key="8">
    <source>
        <dbReference type="EMBL" id="EGG15858.1"/>
    </source>
</evidence>
<gene>
    <name evidence="8" type="ORF">DFA_09527</name>
</gene>
<feature type="region of interest" description="Disordered" evidence="5">
    <location>
        <begin position="46"/>
        <end position="124"/>
    </location>
</feature>
<feature type="transmembrane region" description="Helical" evidence="6">
    <location>
        <begin position="549"/>
        <end position="567"/>
    </location>
</feature>
<dbReference type="PROSITE" id="PS01130">
    <property type="entry name" value="SLC26A"/>
    <property type="match status" value="1"/>
</dbReference>
<dbReference type="Pfam" id="PF00916">
    <property type="entry name" value="Sulfate_transp"/>
    <property type="match status" value="1"/>
</dbReference>
<evidence type="ECO:0000256" key="6">
    <source>
        <dbReference type="SAM" id="Phobius"/>
    </source>
</evidence>
<keyword evidence="3 6" id="KW-1133">Transmembrane helix</keyword>